<dbReference type="PANTHER" id="PTHR19375">
    <property type="entry name" value="HEAT SHOCK PROTEIN 70KDA"/>
    <property type="match status" value="1"/>
</dbReference>
<dbReference type="CDD" id="cd24029">
    <property type="entry name" value="ASKHA_NBD_HSP70_DnaK_HscA_HscC"/>
    <property type="match status" value="1"/>
</dbReference>
<dbReference type="Gene3D" id="3.30.420.40">
    <property type="match status" value="2"/>
</dbReference>
<protein>
    <recommendedName>
        <fullName evidence="3">Chaperone protein DnaK</fullName>
    </recommendedName>
    <alternativeName>
        <fullName evidence="4">Chaperone protein dnaK</fullName>
    </alternativeName>
    <alternativeName>
        <fullName evidence="12">HSP70</fullName>
    </alternativeName>
    <alternativeName>
        <fullName evidence="11">Heat shock 70 kDa protein</fullName>
    </alternativeName>
    <alternativeName>
        <fullName evidence="10">Heat shock protein 70</fullName>
    </alternativeName>
</protein>
<reference evidence="13" key="1">
    <citation type="submission" date="2019-11" db="EMBL/GenBank/DDBJ databases">
        <title>Characterization of Clostridium perfringens isolates from swine manure treated agricultural soils.</title>
        <authorList>
            <person name="Wushke S.T."/>
        </authorList>
    </citation>
    <scope>NUCLEOTIDE SEQUENCE</scope>
    <source>
        <strain evidence="13">X26</strain>
    </source>
</reference>
<evidence type="ECO:0000256" key="8">
    <source>
        <dbReference type="ARBA" id="ARBA00023016"/>
    </source>
</evidence>
<comment type="similarity">
    <text evidence="2">Belongs to the heat shock protein 70 family.</text>
</comment>
<dbReference type="Gene3D" id="3.90.640.10">
    <property type="entry name" value="Actin, Chain A, domain 4"/>
    <property type="match status" value="1"/>
</dbReference>
<dbReference type="InterPro" id="IPR029047">
    <property type="entry name" value="HSP70_peptide-bd_sf"/>
</dbReference>
<sequence length="488" mass="55575">MALYLGIDFGTSTNYIVSWDSNNKKIDSEIMEFGGNNVIDNIIHYGNGNTTIGKTARGKYITDPMNVVRYIKRELDKPNYTVFIPALARELSAREIASDILFKIKEIVRKNHGNEEIEGVVMTVPFAFLHKERVNIKKAAEEAGLKVIGLLEEPVAAAISYVKENNDIFTENSKKIMVFDLGGGTLDVTIFECHKKGEDIFIEVLNTDGDKYLGGKDVDDILSDMIQKEANFYMKDIVDKSLRKKFMEEISNLANQTKEELSEDDEVEMFEMLGAGKIEFEKDITQDEFERLLVNSKFISRIEETIEDAIFDIDLDYKDIDEVILVGGSSRLIPVQNLLIDLFEKEPIKVKDPSTLVGRGAALYCEILIDKVNKYHIIPRLSQGIGIDKNGKFECLIDKNSKYNSYSEIEWYNLKNSNEIIRIDIYQGNTEILNECSIVGTIEVDRNLFRDELGIRLGIDSNGIIKYKLYSKNDFLEVKLEYEGELTN</sequence>
<evidence type="ECO:0000313" key="14">
    <source>
        <dbReference type="Proteomes" id="UP001291306"/>
    </source>
</evidence>
<dbReference type="RefSeq" id="WP_168971661.1">
    <property type="nucleotide sequence ID" value="NZ_JABAGE010000066.1"/>
</dbReference>
<accession>A0AAW9IBD1</accession>
<dbReference type="SUPFAM" id="SSF53067">
    <property type="entry name" value="Actin-like ATPase domain"/>
    <property type="match status" value="2"/>
</dbReference>
<evidence type="ECO:0000256" key="4">
    <source>
        <dbReference type="ARBA" id="ARBA00017249"/>
    </source>
</evidence>
<dbReference type="InterPro" id="IPR013126">
    <property type="entry name" value="Hsp_70_fam"/>
</dbReference>
<comment type="function">
    <text evidence="1">Acts as a chaperone.</text>
</comment>
<evidence type="ECO:0000256" key="9">
    <source>
        <dbReference type="ARBA" id="ARBA00023186"/>
    </source>
</evidence>
<evidence type="ECO:0000256" key="6">
    <source>
        <dbReference type="ARBA" id="ARBA00022741"/>
    </source>
</evidence>
<keyword evidence="5" id="KW-0597">Phosphoprotein</keyword>
<evidence type="ECO:0000256" key="2">
    <source>
        <dbReference type="ARBA" id="ARBA00007381"/>
    </source>
</evidence>
<dbReference type="EMBL" id="WNVC01000006">
    <property type="protein sequence ID" value="MDZ4998112.1"/>
    <property type="molecule type" value="Genomic_DNA"/>
</dbReference>
<evidence type="ECO:0000256" key="7">
    <source>
        <dbReference type="ARBA" id="ARBA00022840"/>
    </source>
</evidence>
<name>A0AAW9IBD1_CLOPF</name>
<dbReference type="Gene3D" id="2.60.34.10">
    <property type="entry name" value="Substrate Binding Domain Of DNAk, Chain A, domain 1"/>
    <property type="match status" value="1"/>
</dbReference>
<evidence type="ECO:0000256" key="3">
    <source>
        <dbReference type="ARBA" id="ARBA00014415"/>
    </source>
</evidence>
<evidence type="ECO:0000256" key="11">
    <source>
        <dbReference type="ARBA" id="ARBA00030945"/>
    </source>
</evidence>
<dbReference type="GO" id="GO:0140662">
    <property type="term" value="F:ATP-dependent protein folding chaperone"/>
    <property type="evidence" value="ECO:0007669"/>
    <property type="project" value="InterPro"/>
</dbReference>
<dbReference type="Pfam" id="PF00012">
    <property type="entry name" value="HSP70"/>
    <property type="match status" value="1"/>
</dbReference>
<keyword evidence="8" id="KW-0346">Stress response</keyword>
<evidence type="ECO:0000256" key="10">
    <source>
        <dbReference type="ARBA" id="ARBA00030019"/>
    </source>
</evidence>
<keyword evidence="6" id="KW-0547">Nucleotide-binding</keyword>
<evidence type="ECO:0000256" key="1">
    <source>
        <dbReference type="ARBA" id="ARBA00002290"/>
    </source>
</evidence>
<dbReference type="PRINTS" id="PR00301">
    <property type="entry name" value="HEATSHOCK70"/>
</dbReference>
<dbReference type="Proteomes" id="UP001291306">
    <property type="component" value="Unassembled WGS sequence"/>
</dbReference>
<proteinExistence type="inferred from homology"/>
<dbReference type="SUPFAM" id="SSF100920">
    <property type="entry name" value="Heat shock protein 70kD (HSP70), peptide-binding domain"/>
    <property type="match status" value="1"/>
</dbReference>
<evidence type="ECO:0000313" key="13">
    <source>
        <dbReference type="EMBL" id="MDZ4998112.1"/>
    </source>
</evidence>
<comment type="caution">
    <text evidence="13">The sequence shown here is derived from an EMBL/GenBank/DDBJ whole genome shotgun (WGS) entry which is preliminary data.</text>
</comment>
<dbReference type="AlphaFoldDB" id="A0AAW9IBD1"/>
<dbReference type="InterPro" id="IPR043129">
    <property type="entry name" value="ATPase_NBD"/>
</dbReference>
<keyword evidence="9" id="KW-0143">Chaperone</keyword>
<organism evidence="13 14">
    <name type="scientific">Clostridium perfringens</name>
    <dbReference type="NCBI Taxonomy" id="1502"/>
    <lineage>
        <taxon>Bacteria</taxon>
        <taxon>Bacillati</taxon>
        <taxon>Bacillota</taxon>
        <taxon>Clostridia</taxon>
        <taxon>Eubacteriales</taxon>
        <taxon>Clostridiaceae</taxon>
        <taxon>Clostridium</taxon>
    </lineage>
</organism>
<dbReference type="InterPro" id="IPR018181">
    <property type="entry name" value="Heat_shock_70_CS"/>
</dbReference>
<dbReference type="PROSITE" id="PS00329">
    <property type="entry name" value="HSP70_2"/>
    <property type="match status" value="1"/>
</dbReference>
<dbReference type="GO" id="GO:0005524">
    <property type="term" value="F:ATP binding"/>
    <property type="evidence" value="ECO:0007669"/>
    <property type="project" value="UniProtKB-KW"/>
</dbReference>
<evidence type="ECO:0000256" key="12">
    <source>
        <dbReference type="ARBA" id="ARBA00033103"/>
    </source>
</evidence>
<evidence type="ECO:0000256" key="5">
    <source>
        <dbReference type="ARBA" id="ARBA00022553"/>
    </source>
</evidence>
<gene>
    <name evidence="13" type="ORF">GNF79_03170</name>
</gene>
<keyword evidence="7" id="KW-0067">ATP-binding</keyword>